<name>A0A171CUM3_9ACTN</name>
<sequence>MSPLPNLGDLVRVDPEWRYPINKRAMPSNAVHLAVWETIDDEPAGPVRSLLRRDRPR</sequence>
<keyword evidence="2" id="KW-1185">Reference proteome</keyword>
<dbReference type="RefSeq" id="WP_157237471.1">
    <property type="nucleotide sequence ID" value="NZ_BDCX01000006.1"/>
</dbReference>
<dbReference type="AlphaFoldDB" id="A0A171CUM3"/>
<evidence type="ECO:0000313" key="2">
    <source>
        <dbReference type="Proteomes" id="UP000077701"/>
    </source>
</evidence>
<evidence type="ECO:0000313" key="1">
    <source>
        <dbReference type="EMBL" id="GAT67246.1"/>
    </source>
</evidence>
<dbReference type="EMBL" id="BDCX01000006">
    <property type="protein sequence ID" value="GAT67246.1"/>
    <property type="molecule type" value="Genomic_DNA"/>
</dbReference>
<reference evidence="2" key="2">
    <citation type="submission" date="2016-04" db="EMBL/GenBank/DDBJ databases">
        <title>Planomonospora sphaerica JCM9374 whole genome shotgun sequence.</title>
        <authorList>
            <person name="Suzuki T."/>
            <person name="Dohra H."/>
            <person name="Kodani S."/>
        </authorList>
    </citation>
    <scope>NUCLEOTIDE SEQUENCE [LARGE SCALE GENOMIC DNA]</scope>
    <source>
        <strain evidence="2">JCM 9374</strain>
    </source>
</reference>
<accession>A0A171CUM3</accession>
<dbReference type="STRING" id="161355.PS9374_02899"/>
<gene>
    <name evidence="1" type="ORF">PS9374_02899</name>
</gene>
<dbReference type="Proteomes" id="UP000077701">
    <property type="component" value="Unassembled WGS sequence"/>
</dbReference>
<organism evidence="1 2">
    <name type="scientific">Planomonospora sphaerica</name>
    <dbReference type="NCBI Taxonomy" id="161355"/>
    <lineage>
        <taxon>Bacteria</taxon>
        <taxon>Bacillati</taxon>
        <taxon>Actinomycetota</taxon>
        <taxon>Actinomycetes</taxon>
        <taxon>Streptosporangiales</taxon>
        <taxon>Streptosporangiaceae</taxon>
        <taxon>Planomonospora</taxon>
    </lineage>
</organism>
<reference evidence="1 2" key="1">
    <citation type="journal article" date="2016" name="Genome Announc.">
        <title>Draft Genome Sequence of Planomonospora sphaerica JCM9374, a Rare Actinomycete.</title>
        <authorList>
            <person name="Dohra H."/>
            <person name="Suzuki T."/>
            <person name="Inoue Y."/>
            <person name="Kodani S."/>
        </authorList>
    </citation>
    <scope>NUCLEOTIDE SEQUENCE [LARGE SCALE GENOMIC DNA]</scope>
    <source>
        <strain evidence="1 2">JCM 9374</strain>
    </source>
</reference>
<protein>
    <submittedName>
        <fullName evidence="1">Uncharacterized protein</fullName>
    </submittedName>
</protein>
<comment type="caution">
    <text evidence="1">The sequence shown here is derived from an EMBL/GenBank/DDBJ whole genome shotgun (WGS) entry which is preliminary data.</text>
</comment>
<proteinExistence type="predicted"/>